<evidence type="ECO:0000256" key="8">
    <source>
        <dbReference type="HAMAP-Rule" id="MF_00997"/>
    </source>
</evidence>
<dbReference type="Gene3D" id="3.30.2010.10">
    <property type="entry name" value="Metalloproteases ('zincins'), catalytic domain"/>
    <property type="match status" value="1"/>
</dbReference>
<dbReference type="EC" id="3.4.-.-" evidence="8"/>
<accession>A0ABY9TQW2</accession>
<keyword evidence="6 8" id="KW-0862">Zinc</keyword>
<feature type="chain" id="PRO_5044944648" description="Putative beta-barrel assembly-enhancing protease" evidence="8">
    <location>
        <begin position="23"/>
        <end position="487"/>
    </location>
</feature>
<proteinExistence type="inferred from homology"/>
<evidence type="ECO:0000313" key="11">
    <source>
        <dbReference type="EMBL" id="WNC70144.1"/>
    </source>
</evidence>
<dbReference type="PROSITE" id="PS50005">
    <property type="entry name" value="TPR"/>
    <property type="match status" value="1"/>
</dbReference>
<dbReference type="RefSeq" id="WP_348389285.1">
    <property type="nucleotide sequence ID" value="NZ_CP134146.1"/>
</dbReference>
<dbReference type="PANTHER" id="PTHR22726:SF1">
    <property type="entry name" value="METALLOENDOPEPTIDASE OMA1, MITOCHONDRIAL"/>
    <property type="match status" value="1"/>
</dbReference>
<keyword evidence="12" id="KW-1185">Reference proteome</keyword>
<keyword evidence="3 8" id="KW-0732">Signal</keyword>
<comment type="similarity">
    <text evidence="8">Belongs to the peptidase M48 family. BepA subfamily.</text>
</comment>
<comment type="cofactor">
    <cofactor evidence="8">
        <name>Zn(2+)</name>
        <dbReference type="ChEBI" id="CHEBI:29105"/>
    </cofactor>
    <text evidence="8">Binds 1 zinc ion per subunit.</text>
</comment>
<dbReference type="HAMAP" id="MF_00997">
    <property type="entry name" value="Protease_BepA"/>
    <property type="match status" value="1"/>
</dbReference>
<feature type="binding site" evidence="8">
    <location>
        <position position="142"/>
    </location>
    <ligand>
        <name>Zn(2+)</name>
        <dbReference type="ChEBI" id="CHEBI:29105"/>
        <note>catalytic</note>
    </ligand>
</feature>
<feature type="repeat" description="TPR" evidence="9">
    <location>
        <begin position="311"/>
        <end position="344"/>
    </location>
</feature>
<feature type="active site" description="Proton donor" evidence="8">
    <location>
        <position position="207"/>
    </location>
</feature>
<evidence type="ECO:0000256" key="3">
    <source>
        <dbReference type="ARBA" id="ARBA00022729"/>
    </source>
</evidence>
<dbReference type="InterPro" id="IPR011990">
    <property type="entry name" value="TPR-like_helical_dom_sf"/>
</dbReference>
<dbReference type="GO" id="GO:0008237">
    <property type="term" value="F:metallopeptidase activity"/>
    <property type="evidence" value="ECO:0007669"/>
    <property type="project" value="UniProtKB-KW"/>
</dbReference>
<reference evidence="12" key="1">
    <citation type="submission" date="2023-09" db="EMBL/GenBank/DDBJ databases">
        <authorList>
            <person name="Li S."/>
            <person name="Li X."/>
            <person name="Zhang C."/>
            <person name="Zhao Z."/>
        </authorList>
    </citation>
    <scope>NUCLEOTIDE SEQUENCE [LARGE SCALE GENOMIC DNA]</scope>
    <source>
        <strain evidence="12">SQ345</strain>
    </source>
</reference>
<organism evidence="11 12">
    <name type="scientific">Thalassotalea nanhaiensis</name>
    <dbReference type="NCBI Taxonomy" id="3065648"/>
    <lineage>
        <taxon>Bacteria</taxon>
        <taxon>Pseudomonadati</taxon>
        <taxon>Pseudomonadota</taxon>
        <taxon>Gammaproteobacteria</taxon>
        <taxon>Alteromonadales</taxon>
        <taxon>Colwelliaceae</taxon>
        <taxon>Thalassotalea</taxon>
    </lineage>
</organism>
<keyword evidence="5 8" id="KW-0378">Hydrolase</keyword>
<feature type="signal peptide" evidence="8">
    <location>
        <begin position="1"/>
        <end position="22"/>
    </location>
</feature>
<dbReference type="PANTHER" id="PTHR22726">
    <property type="entry name" value="METALLOENDOPEPTIDASE OMA1"/>
    <property type="match status" value="1"/>
</dbReference>
<dbReference type="Gene3D" id="1.25.40.10">
    <property type="entry name" value="Tetratricopeptide repeat domain"/>
    <property type="match status" value="1"/>
</dbReference>
<keyword evidence="1 8" id="KW-0645">Protease</keyword>
<keyword evidence="2 8" id="KW-0479">Metal-binding</keyword>
<dbReference type="InterPro" id="IPR051156">
    <property type="entry name" value="Mito/Outer_Membr_Metalloprot"/>
</dbReference>
<dbReference type="SUPFAM" id="SSF48452">
    <property type="entry name" value="TPR-like"/>
    <property type="match status" value="1"/>
</dbReference>
<feature type="domain" description="Peptidase M48" evidence="10">
    <location>
        <begin position="77"/>
        <end position="260"/>
    </location>
</feature>
<keyword evidence="4 8" id="KW-0574">Periplasm</keyword>
<evidence type="ECO:0000256" key="5">
    <source>
        <dbReference type="ARBA" id="ARBA00022801"/>
    </source>
</evidence>
<dbReference type="CDD" id="cd07333">
    <property type="entry name" value="M48C_bepA_like"/>
    <property type="match status" value="1"/>
</dbReference>
<feature type="binding site" evidence="8">
    <location>
        <position position="138"/>
    </location>
    <ligand>
        <name>Zn(2+)</name>
        <dbReference type="ChEBI" id="CHEBI:29105"/>
        <note>catalytic</note>
    </ligand>
</feature>
<evidence type="ECO:0000256" key="1">
    <source>
        <dbReference type="ARBA" id="ARBA00022670"/>
    </source>
</evidence>
<sequence precursor="true">MKKSLRSSVITIVSFSISFLFAASAHSLSTDKNQLPEIGTSAVSTLSLDKERIYGQAMMRSVRASQPIIHDPVLIEYINDLGNELVKNADGVNYQFQFFLLNNKELNAFAFFGGHIGTHSGLITMAENESELASVLSHEIAHVTQRHLARKMEAQSRTTPLTIAGMVTGVLLTLINPQAGLATLTTTMAAGQQAGINYTRSNESEADRVGMNILVNSGFDPNGAPEFFRKMSAKYRYTSKPPAMLLTHPLPESRITDSRNRAQLYPNKLLAPSLNFELAKARLRARYEGNGKDNISIFTDEIRRGKYNIKQAALYGQGLSYFEDKQFEKAEEIISNLLSSNPKNLFYVDAMTDILIEQKKFEPALEMLKKLNLIMPNNQVVTLNYANTAQKAEQYNLASTLLQDYLIVNREDFVANDLLTQVYRKQKKTAQMHAQQAEVYALLGAYPKAIDELHTAYNATAKNTLMQKRIKARILQFQEQEDQLKRL</sequence>
<dbReference type="Proteomes" id="UP001248581">
    <property type="component" value="Chromosome"/>
</dbReference>
<dbReference type="Pfam" id="PF01435">
    <property type="entry name" value="Peptidase_M48"/>
    <property type="match status" value="1"/>
</dbReference>
<dbReference type="InterPro" id="IPR030873">
    <property type="entry name" value="Protease_BepA"/>
</dbReference>
<evidence type="ECO:0000256" key="2">
    <source>
        <dbReference type="ARBA" id="ARBA00022723"/>
    </source>
</evidence>
<evidence type="ECO:0000259" key="10">
    <source>
        <dbReference type="Pfam" id="PF01435"/>
    </source>
</evidence>
<evidence type="ECO:0000313" key="12">
    <source>
        <dbReference type="Proteomes" id="UP001248581"/>
    </source>
</evidence>
<comment type="subcellular location">
    <subcellularLocation>
        <location evidence="8">Periplasm</location>
    </subcellularLocation>
</comment>
<evidence type="ECO:0000256" key="4">
    <source>
        <dbReference type="ARBA" id="ARBA00022764"/>
    </source>
</evidence>
<name>A0ABY9TQW2_9GAMM</name>
<comment type="function">
    <text evidence="8">Functions as both a chaperone and a metalloprotease. Maintains the integrity of the outer membrane by promoting either the assembly or the elimination of outer membrane proteins, depending on their folding state.</text>
</comment>
<evidence type="ECO:0000256" key="7">
    <source>
        <dbReference type="ARBA" id="ARBA00023049"/>
    </source>
</evidence>
<keyword evidence="9" id="KW-0802">TPR repeat</keyword>
<feature type="binding site" evidence="8">
    <location>
        <position position="203"/>
    </location>
    <ligand>
        <name>Zn(2+)</name>
        <dbReference type="ChEBI" id="CHEBI:29105"/>
        <note>catalytic</note>
    </ligand>
</feature>
<gene>
    <name evidence="11" type="ORF">RI845_08380</name>
</gene>
<protein>
    <recommendedName>
        <fullName evidence="8">Putative beta-barrel assembly-enhancing protease</fullName>
        <ecNumber evidence="8">3.4.-.-</ecNumber>
    </recommendedName>
</protein>
<keyword evidence="7 8" id="KW-0482">Metalloprotease</keyword>
<evidence type="ECO:0000256" key="6">
    <source>
        <dbReference type="ARBA" id="ARBA00022833"/>
    </source>
</evidence>
<evidence type="ECO:0000256" key="9">
    <source>
        <dbReference type="PROSITE-ProRule" id="PRU00339"/>
    </source>
</evidence>
<feature type="active site" evidence="8">
    <location>
        <position position="139"/>
    </location>
</feature>
<dbReference type="EMBL" id="CP134146">
    <property type="protein sequence ID" value="WNC70144.1"/>
    <property type="molecule type" value="Genomic_DNA"/>
</dbReference>
<dbReference type="InterPro" id="IPR001915">
    <property type="entry name" value="Peptidase_M48"/>
</dbReference>
<dbReference type="InterPro" id="IPR019734">
    <property type="entry name" value="TPR_rpt"/>
</dbReference>